<dbReference type="GO" id="GO:0009246">
    <property type="term" value="P:enterobacterial common antigen biosynthetic process"/>
    <property type="evidence" value="ECO:0007669"/>
    <property type="project" value="InterPro"/>
</dbReference>
<feature type="transmembrane region" description="Helical" evidence="7">
    <location>
        <begin position="455"/>
        <end position="473"/>
    </location>
</feature>
<feature type="transmembrane region" description="Helical" evidence="7">
    <location>
        <begin position="479"/>
        <end position="497"/>
    </location>
</feature>
<feature type="transmembrane region" description="Helical" evidence="7">
    <location>
        <begin position="120"/>
        <end position="140"/>
    </location>
</feature>
<dbReference type="PANTHER" id="PTHR30250:SF11">
    <property type="entry name" value="O-ANTIGEN TRANSPORTER-RELATED"/>
    <property type="match status" value="1"/>
</dbReference>
<evidence type="ECO:0000256" key="3">
    <source>
        <dbReference type="ARBA" id="ARBA00022692"/>
    </source>
</evidence>
<keyword evidence="5 7" id="KW-0472">Membrane</keyword>
<dbReference type="GO" id="GO:0005886">
    <property type="term" value="C:plasma membrane"/>
    <property type="evidence" value="ECO:0007669"/>
    <property type="project" value="UniProtKB-SubCell"/>
</dbReference>
<keyword evidence="9" id="KW-1185">Reference proteome</keyword>
<dbReference type="RefSeq" id="WP_261614632.1">
    <property type="nucleotide sequence ID" value="NZ_JALIDZ010000002.1"/>
</dbReference>
<feature type="transmembrane region" description="Helical" evidence="7">
    <location>
        <begin position="185"/>
        <end position="203"/>
    </location>
</feature>
<comment type="caution">
    <text evidence="8">The sequence shown here is derived from an EMBL/GenBank/DDBJ whole genome shotgun (WGS) entry which is preliminary data.</text>
</comment>
<evidence type="ECO:0000256" key="4">
    <source>
        <dbReference type="ARBA" id="ARBA00022989"/>
    </source>
</evidence>
<comment type="subcellular location">
    <subcellularLocation>
        <location evidence="1">Cell membrane</location>
        <topology evidence="1">Multi-pass membrane protein</topology>
    </subcellularLocation>
</comment>
<feature type="transmembrane region" description="Helical" evidence="7">
    <location>
        <begin position="335"/>
        <end position="361"/>
    </location>
</feature>
<evidence type="ECO:0000256" key="2">
    <source>
        <dbReference type="ARBA" id="ARBA00022475"/>
    </source>
</evidence>
<evidence type="ECO:0000256" key="5">
    <source>
        <dbReference type="ARBA" id="ARBA00023136"/>
    </source>
</evidence>
<proteinExistence type="predicted"/>
<feature type="compositionally biased region" description="Low complexity" evidence="6">
    <location>
        <begin position="9"/>
        <end position="26"/>
    </location>
</feature>
<name>A0AAW5QXI2_9HYPH</name>
<keyword evidence="4 7" id="KW-1133">Transmembrane helix</keyword>
<feature type="transmembrane region" description="Helical" evidence="7">
    <location>
        <begin position="396"/>
        <end position="419"/>
    </location>
</feature>
<feature type="transmembrane region" description="Helical" evidence="7">
    <location>
        <begin position="367"/>
        <end position="389"/>
    </location>
</feature>
<feature type="transmembrane region" description="Helical" evidence="7">
    <location>
        <begin position="35"/>
        <end position="55"/>
    </location>
</feature>
<accession>A0AAW5QXI2</accession>
<evidence type="ECO:0000256" key="1">
    <source>
        <dbReference type="ARBA" id="ARBA00004651"/>
    </source>
</evidence>
<feature type="transmembrane region" description="Helical" evidence="7">
    <location>
        <begin position="284"/>
        <end position="302"/>
    </location>
</feature>
<reference evidence="8 9" key="1">
    <citation type="submission" date="2022-04" db="EMBL/GenBank/DDBJ databases">
        <authorList>
            <person name="Ye Y.-Q."/>
            <person name="Du Z.-J."/>
        </authorList>
    </citation>
    <scope>NUCLEOTIDE SEQUENCE [LARGE SCALE GENOMIC DNA]</scope>
    <source>
        <strain evidence="8 9">A6E488</strain>
    </source>
</reference>
<evidence type="ECO:0000313" key="9">
    <source>
        <dbReference type="Proteomes" id="UP001320898"/>
    </source>
</evidence>
<feature type="transmembrane region" description="Helical" evidence="7">
    <location>
        <begin position="425"/>
        <end position="443"/>
    </location>
</feature>
<dbReference type="PANTHER" id="PTHR30250">
    <property type="entry name" value="PST FAMILY PREDICTED COLANIC ACID TRANSPORTER"/>
    <property type="match status" value="1"/>
</dbReference>
<dbReference type="CDD" id="cd13125">
    <property type="entry name" value="MATE_like_10"/>
    <property type="match status" value="1"/>
</dbReference>
<evidence type="ECO:0000313" key="8">
    <source>
        <dbReference type="EMBL" id="MCT8971059.1"/>
    </source>
</evidence>
<organism evidence="8 9">
    <name type="scientific">Microbaculum marinisediminis</name>
    <dbReference type="NCBI Taxonomy" id="2931392"/>
    <lineage>
        <taxon>Bacteria</taxon>
        <taxon>Pseudomonadati</taxon>
        <taxon>Pseudomonadota</taxon>
        <taxon>Alphaproteobacteria</taxon>
        <taxon>Hyphomicrobiales</taxon>
        <taxon>Tepidamorphaceae</taxon>
        <taxon>Microbaculum</taxon>
    </lineage>
</organism>
<dbReference type="InterPro" id="IPR044550">
    <property type="entry name" value="WzxE"/>
</dbReference>
<keyword evidence="3 7" id="KW-0812">Transmembrane</keyword>
<feature type="transmembrane region" description="Helical" evidence="7">
    <location>
        <begin position="209"/>
        <end position="228"/>
    </location>
</feature>
<feature type="transmembrane region" description="Helical" evidence="7">
    <location>
        <begin position="249"/>
        <end position="272"/>
    </location>
</feature>
<sequence>MTVTESRAPESGAPGPHAPASGAQSGSAAESYGQILRSTALIGASSLINVGFGIIRAKAMAILLGPAGVGLIGIFNSLSDLCFTAAGMGVQESGVRQIASVRSSGDDTGIARTVSVVRKLSLVLGLAGAVLLALAAQPLADLTFGEPWRSGAVAMLGIAVGLRIATGGQIALLQGMRRVADLAKLGVLSAFFSAVIAIPLVYWLGEDGIVPSLVGMAAATLLTSWWYARKVGIQTQRLRIWEIAEEASPLLKLGFAFMASGLLTAGAAYLVRLIVLHNSGVEEAGFYQAAWVLGGIYASFILQSMGVDFYPRLTAVADSNEECGRLVNEQARVSLLLAAPGVLATLTFAPLVMIVFYTAAFQPASDLLRWICLGMMLRIIAWPMGFIVLARGAQKIFFWTEVAATTVNVGLAYILVRAIGLDGAGMAFFGLYVWHSVLIYVIVRKIAGFRWSGENIRLGLAMLALTAIVFAATEMLTTVPAVAIGTAATIGCGVYCLRSLLSILGPEHALVRKLPRFLRSAL</sequence>
<protein>
    <submittedName>
        <fullName evidence="8">O-antigen translocase</fullName>
    </submittedName>
</protein>
<dbReference type="AlphaFoldDB" id="A0AAW5QXI2"/>
<dbReference type="EMBL" id="JALIDZ010000002">
    <property type="protein sequence ID" value="MCT8971059.1"/>
    <property type="molecule type" value="Genomic_DNA"/>
</dbReference>
<evidence type="ECO:0000256" key="7">
    <source>
        <dbReference type="SAM" id="Phobius"/>
    </source>
</evidence>
<keyword evidence="2" id="KW-1003">Cell membrane</keyword>
<feature type="transmembrane region" description="Helical" evidence="7">
    <location>
        <begin position="152"/>
        <end position="173"/>
    </location>
</feature>
<dbReference type="Pfam" id="PF13440">
    <property type="entry name" value="Polysacc_synt_3"/>
    <property type="match status" value="1"/>
</dbReference>
<dbReference type="Proteomes" id="UP001320898">
    <property type="component" value="Unassembled WGS sequence"/>
</dbReference>
<feature type="region of interest" description="Disordered" evidence="6">
    <location>
        <begin position="1"/>
        <end position="26"/>
    </location>
</feature>
<dbReference type="InterPro" id="IPR050833">
    <property type="entry name" value="Poly_Biosynth_Transport"/>
</dbReference>
<gene>
    <name evidence="8" type="ORF">MUB46_04225</name>
</gene>
<evidence type="ECO:0000256" key="6">
    <source>
        <dbReference type="SAM" id="MobiDB-lite"/>
    </source>
</evidence>